<protein>
    <submittedName>
        <fullName evidence="1">Uncharacterized protein</fullName>
    </submittedName>
</protein>
<dbReference type="EMBL" id="SLWK01000013">
    <property type="protein sequence ID" value="TCO06122.1"/>
    <property type="molecule type" value="Genomic_DNA"/>
</dbReference>
<name>A0A4R2GEF1_9BACT</name>
<dbReference type="Proteomes" id="UP000295221">
    <property type="component" value="Unassembled WGS sequence"/>
</dbReference>
<comment type="caution">
    <text evidence="1">The sequence shown here is derived from an EMBL/GenBank/DDBJ whole genome shotgun (WGS) entry which is preliminary data.</text>
</comment>
<proteinExistence type="predicted"/>
<sequence>MGDGGEAAITLSNRNSLLFRAKREIYYMIIIIKNTESDRSETFYYIAC</sequence>
<accession>A0A4R2GEF1</accession>
<gene>
    <name evidence="1" type="ORF">EV194_11337</name>
</gene>
<evidence type="ECO:0000313" key="2">
    <source>
        <dbReference type="Proteomes" id="UP000295221"/>
    </source>
</evidence>
<evidence type="ECO:0000313" key="1">
    <source>
        <dbReference type="EMBL" id="TCO06122.1"/>
    </source>
</evidence>
<dbReference type="AlphaFoldDB" id="A0A4R2GEF1"/>
<keyword evidence="2" id="KW-1185">Reference proteome</keyword>
<reference evidence="1 2" key="1">
    <citation type="submission" date="2019-03" db="EMBL/GenBank/DDBJ databases">
        <title>Genomic Encyclopedia of Type Strains, Phase IV (KMG-IV): sequencing the most valuable type-strain genomes for metagenomic binning, comparative biology and taxonomic classification.</title>
        <authorList>
            <person name="Goeker M."/>
        </authorList>
    </citation>
    <scope>NUCLEOTIDE SEQUENCE [LARGE SCALE GENOMIC DNA]</scope>
    <source>
        <strain evidence="1 2">DSM 24179</strain>
    </source>
</reference>
<organism evidence="1 2">
    <name type="scientific">Natronoflexus pectinivorans</name>
    <dbReference type="NCBI Taxonomy" id="682526"/>
    <lineage>
        <taxon>Bacteria</taxon>
        <taxon>Pseudomonadati</taxon>
        <taxon>Bacteroidota</taxon>
        <taxon>Bacteroidia</taxon>
        <taxon>Marinilabiliales</taxon>
        <taxon>Marinilabiliaceae</taxon>
        <taxon>Natronoflexus</taxon>
    </lineage>
</organism>